<keyword evidence="2" id="KW-1185">Reference proteome</keyword>
<dbReference type="EMBL" id="PKPP01023261">
    <property type="protein sequence ID" value="PWA34247.1"/>
    <property type="molecule type" value="Genomic_DNA"/>
</dbReference>
<organism evidence="1 2">
    <name type="scientific">Artemisia annua</name>
    <name type="common">Sweet wormwood</name>
    <dbReference type="NCBI Taxonomy" id="35608"/>
    <lineage>
        <taxon>Eukaryota</taxon>
        <taxon>Viridiplantae</taxon>
        <taxon>Streptophyta</taxon>
        <taxon>Embryophyta</taxon>
        <taxon>Tracheophyta</taxon>
        <taxon>Spermatophyta</taxon>
        <taxon>Magnoliopsida</taxon>
        <taxon>eudicotyledons</taxon>
        <taxon>Gunneridae</taxon>
        <taxon>Pentapetalae</taxon>
        <taxon>asterids</taxon>
        <taxon>campanulids</taxon>
        <taxon>Asterales</taxon>
        <taxon>Asteraceae</taxon>
        <taxon>Asteroideae</taxon>
        <taxon>Anthemideae</taxon>
        <taxon>Artemisiinae</taxon>
        <taxon>Artemisia</taxon>
    </lineage>
</organism>
<dbReference type="STRING" id="35608.A0A2U1KBW0"/>
<sequence>MVAASVVKLGFWLYCKSSGNEIVRAYAKVTSFIRPSNLNFADVLGDNFYWWLDPVGAIILAD</sequence>
<proteinExistence type="predicted"/>
<evidence type="ECO:0000313" key="1">
    <source>
        <dbReference type="EMBL" id="PWA34247.1"/>
    </source>
</evidence>
<dbReference type="AlphaFoldDB" id="A0A2U1KBW0"/>
<comment type="caution">
    <text evidence="1">The sequence shown here is derived from an EMBL/GenBank/DDBJ whole genome shotgun (WGS) entry which is preliminary data.</text>
</comment>
<evidence type="ECO:0000313" key="2">
    <source>
        <dbReference type="Proteomes" id="UP000245207"/>
    </source>
</evidence>
<dbReference type="Proteomes" id="UP000245207">
    <property type="component" value="Unassembled WGS sequence"/>
</dbReference>
<protein>
    <submittedName>
        <fullName evidence="1">Metal tolerance protein 4</fullName>
    </submittedName>
</protein>
<reference evidence="1 2" key="1">
    <citation type="journal article" date="2018" name="Mol. Plant">
        <title>The genome of Artemisia annua provides insight into the evolution of Asteraceae family and artemisinin biosynthesis.</title>
        <authorList>
            <person name="Shen Q."/>
            <person name="Zhang L."/>
            <person name="Liao Z."/>
            <person name="Wang S."/>
            <person name="Yan T."/>
            <person name="Shi P."/>
            <person name="Liu M."/>
            <person name="Fu X."/>
            <person name="Pan Q."/>
            <person name="Wang Y."/>
            <person name="Lv Z."/>
            <person name="Lu X."/>
            <person name="Zhang F."/>
            <person name="Jiang W."/>
            <person name="Ma Y."/>
            <person name="Chen M."/>
            <person name="Hao X."/>
            <person name="Li L."/>
            <person name="Tang Y."/>
            <person name="Lv G."/>
            <person name="Zhou Y."/>
            <person name="Sun X."/>
            <person name="Brodelius P.E."/>
            <person name="Rose J.K.C."/>
            <person name="Tang K."/>
        </authorList>
    </citation>
    <scope>NUCLEOTIDE SEQUENCE [LARGE SCALE GENOMIC DNA]</scope>
    <source>
        <strain evidence="2">cv. Huhao1</strain>
        <tissue evidence="1">Leaf</tissue>
    </source>
</reference>
<accession>A0A2U1KBW0</accession>
<name>A0A2U1KBW0_ARTAN</name>
<gene>
    <name evidence="1" type="ORF">CTI12_AA620950</name>
</gene>
<dbReference type="OrthoDB" id="78296at2759"/>